<dbReference type="Gene3D" id="3.40.50.10330">
    <property type="entry name" value="Probable inorganic polyphosphate/atp-NAD kinase, domain 1"/>
    <property type="match status" value="1"/>
</dbReference>
<feature type="compositionally biased region" description="Low complexity" evidence="1">
    <location>
        <begin position="319"/>
        <end position="330"/>
    </location>
</feature>
<reference evidence="2" key="1">
    <citation type="submission" date="2020-11" db="EMBL/GenBank/DDBJ databases">
        <authorList>
            <person name="Tran Van P."/>
        </authorList>
    </citation>
    <scope>NUCLEOTIDE SEQUENCE</scope>
</reference>
<dbReference type="SUPFAM" id="SSF111331">
    <property type="entry name" value="NAD kinase/diacylglycerol kinase-like"/>
    <property type="match status" value="1"/>
</dbReference>
<dbReference type="Proteomes" id="UP000678499">
    <property type="component" value="Unassembled WGS sequence"/>
</dbReference>
<evidence type="ECO:0000256" key="1">
    <source>
        <dbReference type="SAM" id="MobiDB-lite"/>
    </source>
</evidence>
<evidence type="ECO:0000313" key="3">
    <source>
        <dbReference type="Proteomes" id="UP000678499"/>
    </source>
</evidence>
<dbReference type="AlphaFoldDB" id="A0A7R9GEB8"/>
<dbReference type="Gene3D" id="2.60.200.30">
    <property type="entry name" value="Probable inorganic polyphosphate/atp-NAD kinase, domain 2"/>
    <property type="match status" value="1"/>
</dbReference>
<feature type="region of interest" description="Disordered" evidence="1">
    <location>
        <begin position="305"/>
        <end position="353"/>
    </location>
</feature>
<dbReference type="GO" id="GO:0006741">
    <property type="term" value="P:NADP+ biosynthetic process"/>
    <property type="evidence" value="ECO:0007669"/>
    <property type="project" value="TreeGrafter"/>
</dbReference>
<evidence type="ECO:0000313" key="2">
    <source>
        <dbReference type="EMBL" id="CAD7277556.1"/>
    </source>
</evidence>
<dbReference type="InterPro" id="IPR017438">
    <property type="entry name" value="ATP-NAD_kinase_N"/>
</dbReference>
<accession>A0A7R9GEB8</accession>
<dbReference type="PANTHER" id="PTHR20275">
    <property type="entry name" value="NAD KINASE"/>
    <property type="match status" value="1"/>
</dbReference>
<gene>
    <name evidence="2" type="ORF">NMOB1V02_LOCUS5286</name>
</gene>
<dbReference type="InterPro" id="IPR016064">
    <property type="entry name" value="NAD/diacylglycerol_kinase_sf"/>
</dbReference>
<protein>
    <submittedName>
        <fullName evidence="2">Uncharacterized protein</fullName>
    </submittedName>
</protein>
<feature type="region of interest" description="Disordered" evidence="1">
    <location>
        <begin position="164"/>
        <end position="215"/>
    </location>
</feature>
<dbReference type="OrthoDB" id="24581at2759"/>
<dbReference type="InterPro" id="IPR017437">
    <property type="entry name" value="ATP-NAD_kinase_PpnK-typ_C"/>
</dbReference>
<keyword evidence="3" id="KW-1185">Reference proteome</keyword>
<sequence>MATKTTLTTTSTATPAADSLPKTPSFDEHEVLDDVGELSASVEARQARVAKYAVRGKEDKISERSEPDPAIRTMREDHEKLCDGHQSVPPVMAFHLGSLGFLTPFEFENFQDQVHYVLEGHAALTLRSRLRCIIMRKADEEEPVVPGVTPSNGAKLKESNADVAAAGNGSNHHHHHHHHQHLHQHHHNTQHQHHNHGSLGKHHTHHPAKPVAPPPNNLLVLNEVVIDRGPSPYLCNIDLFLDGKQITSVQGDGTYKDVKSRMVFLRVTTSIYPVPSICSQDQIADWFESLAECLHWNMRKKQRQFDESLSDNSYPGERSSSSSSASSVSSIDGENPDDTDGVVPAADEKVENN</sequence>
<name>A0A7R9GEB8_9CRUS</name>
<feature type="region of interest" description="Disordered" evidence="1">
    <location>
        <begin position="1"/>
        <end position="27"/>
    </location>
</feature>
<dbReference type="EMBL" id="CAJPEX010000942">
    <property type="protein sequence ID" value="CAG0917708.1"/>
    <property type="molecule type" value="Genomic_DNA"/>
</dbReference>
<proteinExistence type="predicted"/>
<dbReference type="PANTHER" id="PTHR20275:SF0">
    <property type="entry name" value="NAD KINASE"/>
    <property type="match status" value="1"/>
</dbReference>
<feature type="compositionally biased region" description="Low complexity" evidence="1">
    <location>
        <begin position="1"/>
        <end position="17"/>
    </location>
</feature>
<feature type="compositionally biased region" description="Basic residues" evidence="1">
    <location>
        <begin position="171"/>
        <end position="208"/>
    </location>
</feature>
<dbReference type="GO" id="GO:0019674">
    <property type="term" value="P:NAD+ metabolic process"/>
    <property type="evidence" value="ECO:0007669"/>
    <property type="project" value="InterPro"/>
</dbReference>
<dbReference type="GO" id="GO:0003951">
    <property type="term" value="F:NAD+ kinase activity"/>
    <property type="evidence" value="ECO:0007669"/>
    <property type="project" value="InterPro"/>
</dbReference>
<dbReference type="EMBL" id="OA882979">
    <property type="protein sequence ID" value="CAD7277556.1"/>
    <property type="molecule type" value="Genomic_DNA"/>
</dbReference>
<organism evidence="2">
    <name type="scientific">Notodromas monacha</name>
    <dbReference type="NCBI Taxonomy" id="399045"/>
    <lineage>
        <taxon>Eukaryota</taxon>
        <taxon>Metazoa</taxon>
        <taxon>Ecdysozoa</taxon>
        <taxon>Arthropoda</taxon>
        <taxon>Crustacea</taxon>
        <taxon>Oligostraca</taxon>
        <taxon>Ostracoda</taxon>
        <taxon>Podocopa</taxon>
        <taxon>Podocopida</taxon>
        <taxon>Cypridocopina</taxon>
        <taxon>Cypridoidea</taxon>
        <taxon>Cyprididae</taxon>
        <taxon>Notodromas</taxon>
    </lineage>
</organism>